<dbReference type="InterPro" id="IPR001025">
    <property type="entry name" value="BAH_dom"/>
</dbReference>
<dbReference type="Gene3D" id="2.30.30.490">
    <property type="match status" value="1"/>
</dbReference>
<sequence>MAAKGPDFVKWREEIVSKERGGRVVHYYLEDSLGQSFLAAIGTERSLRHMFYVVSEEFPAVSGSEKPELFGLPWRSRRSLLEWLDSFLPKQSTDSDESDLTHDSCANVSAYGLDYPENNHQDYVCCSLNGRNSEDITWSNTPWRCSKQLRHHQAFCQNGITITAQSFVFIKSDGETRSLAYVEDMHEDKKGHKKVKDRWFHQRKEFQSSIPPSNLRTNEVYIAPNSQVISAECVDDFATILTPEHYEKCMAKFPNASSAEIYLCRCQYIKNKFKPFDTNTLHGYFEQPFMSCLDICSLRGDQDKLAHETAIRWGRPKRVRCLEGNHEICDYYSNGMLTRETGMMTVSYKNLRCGLHYKRRLLLNSARPCRSPILLFMINKKIELLCQDSGIRGCWFKCTILQLSQKLLKVRYDDVEDEDECGNLEEWVPALRLADPDKLGIRCTGRLTIRPYRSSSHLPENTLLQIGNVADAWWSNGWWEGVIIGVNFGGSNNVQVYLPGEDLLLTCQKRNLRVSRDWVNSKWVNIKSKPDILSAISRVSLRAK</sequence>
<keyword evidence="3" id="KW-1185">Reference proteome</keyword>
<dbReference type="InterPro" id="IPR043151">
    <property type="entry name" value="BAH_sf"/>
</dbReference>
<reference evidence="2" key="2">
    <citation type="journal article" date="2022" name="Hortic Res">
        <title>The genome of Dioscorea zingiberensis sheds light on the biosynthesis, origin and evolution of the medicinally important diosgenin saponins.</title>
        <authorList>
            <person name="Li Y."/>
            <person name="Tan C."/>
            <person name="Li Z."/>
            <person name="Guo J."/>
            <person name="Li S."/>
            <person name="Chen X."/>
            <person name="Wang C."/>
            <person name="Dai X."/>
            <person name="Yang H."/>
            <person name="Song W."/>
            <person name="Hou L."/>
            <person name="Xu J."/>
            <person name="Tong Z."/>
            <person name="Xu A."/>
            <person name="Yuan X."/>
            <person name="Wang W."/>
            <person name="Yang Q."/>
            <person name="Chen L."/>
            <person name="Sun Z."/>
            <person name="Wang K."/>
            <person name="Pan B."/>
            <person name="Chen J."/>
            <person name="Bao Y."/>
            <person name="Liu F."/>
            <person name="Qi X."/>
            <person name="Gang D.R."/>
            <person name="Wen J."/>
            <person name="Li J."/>
        </authorList>
    </citation>
    <scope>NUCLEOTIDE SEQUENCE</scope>
    <source>
        <strain evidence="2">Dzin_1.0</strain>
    </source>
</reference>
<feature type="domain" description="BAH" evidence="1">
    <location>
        <begin position="160"/>
        <end position="279"/>
    </location>
</feature>
<comment type="caution">
    <text evidence="2">The sequence shown here is derived from an EMBL/GenBank/DDBJ whole genome shotgun (WGS) entry which is preliminary data.</text>
</comment>
<organism evidence="2 3">
    <name type="scientific">Dioscorea zingiberensis</name>
    <dbReference type="NCBI Taxonomy" id="325984"/>
    <lineage>
        <taxon>Eukaryota</taxon>
        <taxon>Viridiplantae</taxon>
        <taxon>Streptophyta</taxon>
        <taxon>Embryophyta</taxon>
        <taxon>Tracheophyta</taxon>
        <taxon>Spermatophyta</taxon>
        <taxon>Magnoliopsida</taxon>
        <taxon>Liliopsida</taxon>
        <taxon>Dioscoreales</taxon>
        <taxon>Dioscoreaceae</taxon>
        <taxon>Dioscorea</taxon>
    </lineage>
</organism>
<dbReference type="PANTHER" id="PTHR31917">
    <property type="entry name" value="AGENET DOMAIN-CONTAINING PROTEIN-RELATED"/>
    <property type="match status" value="1"/>
</dbReference>
<dbReference type="InterPro" id="IPR014002">
    <property type="entry name" value="Agenet_dom_plant"/>
</dbReference>
<dbReference type="PANTHER" id="PTHR31917:SF101">
    <property type="entry name" value="OS07G0607300 PROTEIN"/>
    <property type="match status" value="1"/>
</dbReference>
<dbReference type="AlphaFoldDB" id="A0A9D5CZR1"/>
<dbReference type="InterPro" id="IPR008395">
    <property type="entry name" value="Agenet-like_dom"/>
</dbReference>
<reference evidence="2" key="1">
    <citation type="submission" date="2021-03" db="EMBL/GenBank/DDBJ databases">
        <authorList>
            <person name="Li Z."/>
            <person name="Yang C."/>
        </authorList>
    </citation>
    <scope>NUCLEOTIDE SEQUENCE</scope>
    <source>
        <strain evidence="2">Dzin_1.0</strain>
        <tissue evidence="2">Leaf</tissue>
    </source>
</reference>
<dbReference type="GO" id="GO:0003682">
    <property type="term" value="F:chromatin binding"/>
    <property type="evidence" value="ECO:0007669"/>
    <property type="project" value="InterPro"/>
</dbReference>
<evidence type="ECO:0000259" key="1">
    <source>
        <dbReference type="PROSITE" id="PS51038"/>
    </source>
</evidence>
<dbReference type="OrthoDB" id="1883212at2759"/>
<accession>A0A9D5CZR1</accession>
<protein>
    <recommendedName>
        <fullName evidence="1">BAH domain-containing protein</fullName>
    </recommendedName>
</protein>
<dbReference type="Pfam" id="PF05641">
    <property type="entry name" value="Agenet"/>
    <property type="match status" value="1"/>
</dbReference>
<dbReference type="PROSITE" id="PS51038">
    <property type="entry name" value="BAH"/>
    <property type="match status" value="1"/>
</dbReference>
<evidence type="ECO:0000313" key="3">
    <source>
        <dbReference type="Proteomes" id="UP001085076"/>
    </source>
</evidence>
<dbReference type="Proteomes" id="UP001085076">
    <property type="component" value="Miscellaneous, Linkage group lg02"/>
</dbReference>
<evidence type="ECO:0000313" key="2">
    <source>
        <dbReference type="EMBL" id="KAJ0981924.1"/>
    </source>
</evidence>
<proteinExistence type="predicted"/>
<name>A0A9D5CZR1_9LILI</name>
<dbReference type="SMART" id="SM00439">
    <property type="entry name" value="BAH"/>
    <property type="match status" value="1"/>
</dbReference>
<gene>
    <name evidence="2" type="ORF">J5N97_010179</name>
</gene>
<dbReference type="EMBL" id="JAGGNH010000002">
    <property type="protein sequence ID" value="KAJ0981924.1"/>
    <property type="molecule type" value="Genomic_DNA"/>
</dbReference>
<dbReference type="SMART" id="SM00743">
    <property type="entry name" value="Agenet"/>
    <property type="match status" value="2"/>
</dbReference>